<feature type="coiled-coil region" evidence="6">
    <location>
        <begin position="212"/>
        <end position="246"/>
    </location>
</feature>
<evidence type="ECO:0000256" key="3">
    <source>
        <dbReference type="ARBA" id="ARBA00023125"/>
    </source>
</evidence>
<keyword evidence="10" id="KW-1185">Reference proteome</keyword>
<comment type="subcellular location">
    <subcellularLocation>
        <location evidence="1">Nucleus</location>
    </subcellularLocation>
</comment>
<comment type="caution">
    <text evidence="9">The sequence shown here is derived from an EMBL/GenBank/DDBJ whole genome shotgun (WGS) entry which is preliminary data.</text>
</comment>
<feature type="region of interest" description="Disordered" evidence="7">
    <location>
        <begin position="145"/>
        <end position="200"/>
    </location>
</feature>
<evidence type="ECO:0000256" key="4">
    <source>
        <dbReference type="ARBA" id="ARBA00023163"/>
    </source>
</evidence>
<dbReference type="PROSITE" id="PS00036">
    <property type="entry name" value="BZIP_BASIC"/>
    <property type="match status" value="1"/>
</dbReference>
<dbReference type="InterPro" id="IPR004827">
    <property type="entry name" value="bZIP"/>
</dbReference>
<proteinExistence type="predicted"/>
<dbReference type="Gene3D" id="1.20.5.170">
    <property type="match status" value="1"/>
</dbReference>
<evidence type="ECO:0000256" key="2">
    <source>
        <dbReference type="ARBA" id="ARBA00023015"/>
    </source>
</evidence>
<gene>
    <name evidence="9" type="primary">g3839</name>
    <name evidence="9" type="ORF">EsDP_00003839</name>
</gene>
<feature type="domain" description="BZIP" evidence="8">
    <location>
        <begin position="191"/>
        <end position="250"/>
    </location>
</feature>
<evidence type="ECO:0000313" key="9">
    <source>
        <dbReference type="EMBL" id="GAB0135503.1"/>
    </source>
</evidence>
<reference evidence="10" key="1">
    <citation type="submission" date="2024-06" db="EMBL/GenBank/DDBJ databases">
        <title>Draft Genome Sequences of Epichloe bromicola Strains Isolated from Elymus ciliaris.</title>
        <authorList>
            <consortium name="Epichloe bromicola genome sequencing consortium"/>
            <person name="Miura A."/>
            <person name="Imano S."/>
            <person name="Ashida A."/>
            <person name="Sato I."/>
            <person name="Chiba S."/>
            <person name="Tanaka A."/>
            <person name="Camagna M."/>
            <person name="Takemoto D."/>
        </authorList>
    </citation>
    <scope>NUCLEOTIDE SEQUENCE [LARGE SCALE GENOMIC DNA]</scope>
    <source>
        <strain evidence="10">DP</strain>
    </source>
</reference>
<evidence type="ECO:0000256" key="7">
    <source>
        <dbReference type="SAM" id="MobiDB-lite"/>
    </source>
</evidence>
<keyword evidence="2" id="KW-0805">Transcription regulation</keyword>
<evidence type="ECO:0000256" key="6">
    <source>
        <dbReference type="SAM" id="Coils"/>
    </source>
</evidence>
<evidence type="ECO:0000313" key="10">
    <source>
        <dbReference type="Proteomes" id="UP001562357"/>
    </source>
</evidence>
<protein>
    <recommendedName>
        <fullName evidence="8">BZIP domain-containing protein</fullName>
    </recommendedName>
</protein>
<dbReference type="SUPFAM" id="SSF57959">
    <property type="entry name" value="Leucine zipper domain"/>
    <property type="match status" value="1"/>
</dbReference>
<keyword evidence="6" id="KW-0175">Coiled coil</keyword>
<accession>A0ABQ0CQ12</accession>
<keyword evidence="3" id="KW-0238">DNA-binding</keyword>
<name>A0ABQ0CQ12_9HYPO</name>
<organism evidence="9 10">
    <name type="scientific">Epichloe bromicola</name>
    <dbReference type="NCBI Taxonomy" id="79588"/>
    <lineage>
        <taxon>Eukaryota</taxon>
        <taxon>Fungi</taxon>
        <taxon>Dikarya</taxon>
        <taxon>Ascomycota</taxon>
        <taxon>Pezizomycotina</taxon>
        <taxon>Sordariomycetes</taxon>
        <taxon>Hypocreomycetidae</taxon>
        <taxon>Hypocreales</taxon>
        <taxon>Clavicipitaceae</taxon>
        <taxon>Epichloe</taxon>
    </lineage>
</organism>
<dbReference type="SMART" id="SM00338">
    <property type="entry name" value="BRLZ"/>
    <property type="match status" value="1"/>
</dbReference>
<evidence type="ECO:0000256" key="1">
    <source>
        <dbReference type="ARBA" id="ARBA00004123"/>
    </source>
</evidence>
<keyword evidence="4" id="KW-0804">Transcription</keyword>
<dbReference type="Proteomes" id="UP001562357">
    <property type="component" value="Unassembled WGS sequence"/>
</dbReference>
<dbReference type="PROSITE" id="PS50217">
    <property type="entry name" value="BZIP"/>
    <property type="match status" value="1"/>
</dbReference>
<dbReference type="InterPro" id="IPR046347">
    <property type="entry name" value="bZIP_sf"/>
</dbReference>
<keyword evidence="5" id="KW-0539">Nucleus</keyword>
<dbReference type="CDD" id="cd14705">
    <property type="entry name" value="bZIP_Zip1"/>
    <property type="match status" value="1"/>
</dbReference>
<evidence type="ECO:0000256" key="5">
    <source>
        <dbReference type="ARBA" id="ARBA00023242"/>
    </source>
</evidence>
<dbReference type="Pfam" id="PF07716">
    <property type="entry name" value="bZIP_2"/>
    <property type="match status" value="1"/>
</dbReference>
<dbReference type="PANTHER" id="PTHR13044">
    <property type="entry name" value="ACTIVATING TRANSCRIPTION FACTOR ATF 4/5"/>
    <property type="match status" value="1"/>
</dbReference>
<dbReference type="EMBL" id="BAAFGZ010000131">
    <property type="protein sequence ID" value="GAB0135503.1"/>
    <property type="molecule type" value="Genomic_DNA"/>
</dbReference>
<feature type="compositionally biased region" description="Basic and acidic residues" evidence="7">
    <location>
        <begin position="183"/>
        <end position="194"/>
    </location>
</feature>
<sequence>MSTYNGRHGPNVSAYLRDLNTISPQDTTAAAAEDGFNMEDDLALFTNTQFFDFDSGQNTDFQAQPVKIDVETAARQNSIASGDVTPAQTTIGDIPSLDFMSSDFNFTDFNNTYVAPPMNGFQDVAQGFHPPLQPSHAQVQIPHQQPQFRQGHARAGDKRKSEAMSAAPVAASTPVGQQMNFEESSRVAAEEDKRRRNTAASARFRIKKKQREQALEKSAKEMNDKVTALENKVSQLETENKWLKNLLVEKNEGSDDITALCKEFTKHASEKTKTTVESFTSESTQDGR</sequence>
<evidence type="ECO:0000259" key="8">
    <source>
        <dbReference type="PROSITE" id="PS50217"/>
    </source>
</evidence>
<dbReference type="PANTHER" id="PTHR13044:SF14">
    <property type="entry name" value="CRYPTOCEPHAL, ISOFORM A"/>
    <property type="match status" value="1"/>
</dbReference>